<dbReference type="SUPFAM" id="SSF53187">
    <property type="entry name" value="Zn-dependent exopeptidases"/>
    <property type="match status" value="1"/>
</dbReference>
<dbReference type="PANTHER" id="PTHR43808:SF9">
    <property type="entry name" value="BLL0789 PROTEIN"/>
    <property type="match status" value="1"/>
</dbReference>
<comment type="cofactor">
    <cofactor evidence="1">
        <name>Zn(2+)</name>
        <dbReference type="ChEBI" id="CHEBI:29105"/>
    </cofactor>
</comment>
<evidence type="ECO:0000256" key="2">
    <source>
        <dbReference type="ARBA" id="ARBA00022723"/>
    </source>
</evidence>
<dbReference type="PANTHER" id="PTHR43808">
    <property type="entry name" value="ACETYLORNITHINE DEACETYLASE"/>
    <property type="match status" value="1"/>
</dbReference>
<evidence type="ECO:0000259" key="6">
    <source>
        <dbReference type="Pfam" id="PF07687"/>
    </source>
</evidence>
<comment type="caution">
    <text evidence="7">The sequence shown here is derived from an EMBL/GenBank/DDBJ whole genome shotgun (WGS) entry which is preliminary data.</text>
</comment>
<accession>A0A4V2XRL4</accession>
<keyword evidence="2" id="KW-0479">Metal-binding</keyword>
<dbReference type="InterPro" id="IPR011650">
    <property type="entry name" value="Peptidase_M20_dimer"/>
</dbReference>
<dbReference type="EMBL" id="SMKA01000047">
    <property type="protein sequence ID" value="TDC30345.1"/>
    <property type="molecule type" value="Genomic_DNA"/>
</dbReference>
<organism evidence="7 8">
    <name type="scientific">Kribbella albertanoniae</name>
    <dbReference type="NCBI Taxonomy" id="1266829"/>
    <lineage>
        <taxon>Bacteria</taxon>
        <taxon>Bacillati</taxon>
        <taxon>Actinomycetota</taxon>
        <taxon>Actinomycetes</taxon>
        <taxon>Propionibacteriales</taxon>
        <taxon>Kribbellaceae</taxon>
        <taxon>Kribbella</taxon>
    </lineage>
</organism>
<dbReference type="PROSITE" id="PS00758">
    <property type="entry name" value="ARGE_DAPE_CPG2_1"/>
    <property type="match status" value="1"/>
</dbReference>
<evidence type="ECO:0000256" key="1">
    <source>
        <dbReference type="ARBA" id="ARBA00001947"/>
    </source>
</evidence>
<evidence type="ECO:0000256" key="4">
    <source>
        <dbReference type="ARBA" id="ARBA00022833"/>
    </source>
</evidence>
<evidence type="ECO:0000256" key="3">
    <source>
        <dbReference type="ARBA" id="ARBA00022801"/>
    </source>
</evidence>
<feature type="active site" description="Proton acceptor" evidence="5">
    <location>
        <position position="139"/>
    </location>
</feature>
<dbReference type="RefSeq" id="WP_132406497.1">
    <property type="nucleotide sequence ID" value="NZ_SMKA01000047.1"/>
</dbReference>
<dbReference type="SUPFAM" id="SSF55031">
    <property type="entry name" value="Bacterial exopeptidase dimerisation domain"/>
    <property type="match status" value="1"/>
</dbReference>
<keyword evidence="8" id="KW-1185">Reference proteome</keyword>
<dbReference type="GO" id="GO:0046872">
    <property type="term" value="F:metal ion binding"/>
    <property type="evidence" value="ECO:0007669"/>
    <property type="project" value="UniProtKB-KW"/>
</dbReference>
<dbReference type="Gene3D" id="3.40.630.10">
    <property type="entry name" value="Zn peptidases"/>
    <property type="match status" value="1"/>
</dbReference>
<feature type="domain" description="Peptidase M20 dimerisation" evidence="6">
    <location>
        <begin position="176"/>
        <end position="268"/>
    </location>
</feature>
<dbReference type="Proteomes" id="UP000295075">
    <property type="component" value="Unassembled WGS sequence"/>
</dbReference>
<evidence type="ECO:0000313" key="8">
    <source>
        <dbReference type="Proteomes" id="UP000295075"/>
    </source>
</evidence>
<dbReference type="AlphaFoldDB" id="A0A4V2XRL4"/>
<dbReference type="OrthoDB" id="9783294at2"/>
<name>A0A4V2XRL4_9ACTN</name>
<sequence>MDLPLMIDRLRSYVEDETRTGDATALNAFADRLVHRYTELGATARRVPSPTGDHVVADFPGQGALSDAAPVLFLAHHDTVWPIGQLAGAMPWRLQDGVIHGPGVFDMKGGLVILETALAHLVGNGADHRPVQVIVVADEEVGSPSARELVTTESAGVVAAFGLEPPHPNGDLKTSRWGSTRIRITVTGREAHAALDPESGISAIDELVDQLIAVRSVVARHEHVLCNVGTLEGGGRTNVVAGSAWADIGFRFMDPETESAVLEAVTALPALRAGAVVEVKVMSNRPAWQPSAATEDLLAKVVAAGESIGQEVGGAAASGAADTNLTGWLGIPTLDGLGPVGKGAHAVHEQAVAASLAERAALVAAIITTI</sequence>
<dbReference type="PIRSF" id="PIRSF037238">
    <property type="entry name" value="Carboxypeptidase_G2"/>
    <property type="match status" value="1"/>
</dbReference>
<evidence type="ECO:0000313" key="7">
    <source>
        <dbReference type="EMBL" id="TDC30345.1"/>
    </source>
</evidence>
<keyword evidence="3" id="KW-0378">Hydrolase</keyword>
<dbReference type="InterPro" id="IPR017150">
    <property type="entry name" value="Pept_M20_glutamate_carboxypep"/>
</dbReference>
<feature type="active site" evidence="5">
    <location>
        <position position="78"/>
    </location>
</feature>
<dbReference type="Pfam" id="PF07687">
    <property type="entry name" value="M20_dimer"/>
    <property type="match status" value="1"/>
</dbReference>
<evidence type="ECO:0000256" key="5">
    <source>
        <dbReference type="PIRSR" id="PIRSR037238-1"/>
    </source>
</evidence>
<dbReference type="InterPro" id="IPR001261">
    <property type="entry name" value="ArgE/DapE_CS"/>
</dbReference>
<dbReference type="InterPro" id="IPR050072">
    <property type="entry name" value="Peptidase_M20A"/>
</dbReference>
<proteinExistence type="predicted"/>
<dbReference type="InterPro" id="IPR036264">
    <property type="entry name" value="Bact_exopeptidase_dim_dom"/>
</dbReference>
<dbReference type="Gene3D" id="3.30.70.360">
    <property type="match status" value="1"/>
</dbReference>
<dbReference type="Pfam" id="PF01546">
    <property type="entry name" value="Peptidase_M20"/>
    <property type="match status" value="1"/>
</dbReference>
<reference evidence="7 8" key="1">
    <citation type="submission" date="2019-03" db="EMBL/GenBank/DDBJ databases">
        <title>Draft genome sequences of novel Actinobacteria.</title>
        <authorList>
            <person name="Sahin N."/>
            <person name="Ay H."/>
            <person name="Saygin H."/>
        </authorList>
    </citation>
    <scope>NUCLEOTIDE SEQUENCE [LARGE SCALE GENOMIC DNA]</scope>
    <source>
        <strain evidence="7 8">JCM 30547</strain>
    </source>
</reference>
<gene>
    <name evidence="7" type="ORF">E1261_13670</name>
</gene>
<dbReference type="InterPro" id="IPR002933">
    <property type="entry name" value="Peptidase_M20"/>
</dbReference>
<dbReference type="GO" id="GO:0016787">
    <property type="term" value="F:hydrolase activity"/>
    <property type="evidence" value="ECO:0007669"/>
    <property type="project" value="UniProtKB-KW"/>
</dbReference>
<keyword evidence="4" id="KW-0862">Zinc</keyword>
<protein>
    <submittedName>
        <fullName evidence="7">M20 family peptidase</fullName>
    </submittedName>
</protein>